<dbReference type="Proteomes" id="UP001284601">
    <property type="component" value="Unassembled WGS sequence"/>
</dbReference>
<feature type="non-terminal residue" evidence="1">
    <location>
        <position position="1"/>
    </location>
</feature>
<evidence type="ECO:0000313" key="1">
    <source>
        <dbReference type="EMBL" id="MDW5598943.1"/>
    </source>
</evidence>
<gene>
    <name evidence="1" type="ORF">R7226_31580</name>
</gene>
<dbReference type="EMBL" id="JAWSTH010000248">
    <property type="protein sequence ID" value="MDW5598943.1"/>
    <property type="molecule type" value="Genomic_DNA"/>
</dbReference>
<evidence type="ECO:0000313" key="2">
    <source>
        <dbReference type="Proteomes" id="UP001284601"/>
    </source>
</evidence>
<name>A0ABU4I052_9ACTN</name>
<comment type="caution">
    <text evidence="1">The sequence shown here is derived from an EMBL/GenBank/DDBJ whole genome shotgun (WGS) entry which is preliminary data.</text>
</comment>
<sequence>RILKVPVESAYDINNITDNKRTRVTMYVYALPKLNDAKYFIGEAVQTFLNYSTAPLDRSTIEAYGDEQITLMVSDMEASSAVGSKGKQLVSYATLTSKQ</sequence>
<protein>
    <submittedName>
        <fullName evidence="1">Uncharacterized protein</fullName>
    </submittedName>
</protein>
<accession>A0ABU4I052</accession>
<keyword evidence="2" id="KW-1185">Reference proteome</keyword>
<organism evidence="1 2">
    <name type="scientific">Conexibacter stalactiti</name>
    <dbReference type="NCBI Taxonomy" id="1940611"/>
    <lineage>
        <taxon>Bacteria</taxon>
        <taxon>Bacillati</taxon>
        <taxon>Actinomycetota</taxon>
        <taxon>Thermoleophilia</taxon>
        <taxon>Solirubrobacterales</taxon>
        <taxon>Conexibacteraceae</taxon>
        <taxon>Conexibacter</taxon>
    </lineage>
</organism>
<proteinExistence type="predicted"/>
<dbReference type="RefSeq" id="WP_318601540.1">
    <property type="nucleotide sequence ID" value="NZ_JAWSTH010000248.1"/>
</dbReference>
<reference evidence="2" key="1">
    <citation type="submission" date="2023-07" db="EMBL/GenBank/DDBJ databases">
        <title>Conexibacter stalactiti sp. nov., isolated from stalactites in a lava cave and emended description of the genus Conexibacter.</title>
        <authorList>
            <person name="Lee S.D."/>
        </authorList>
    </citation>
    <scope>NUCLEOTIDE SEQUENCE [LARGE SCALE GENOMIC DNA]</scope>
    <source>
        <strain evidence="2">KCTC 39840</strain>
    </source>
</reference>